<dbReference type="KEGG" id="crg:105320151"/>
<dbReference type="OrthoDB" id="5966510at2759"/>
<evidence type="ECO:0000256" key="1">
    <source>
        <dbReference type="SAM" id="MobiDB-lite"/>
    </source>
</evidence>
<accession>K1R357</accession>
<gene>
    <name evidence="3" type="ORF">CGI_10027811</name>
</gene>
<dbReference type="PROSITE" id="PS50042">
    <property type="entry name" value="CNMP_BINDING_3"/>
    <property type="match status" value="1"/>
</dbReference>
<dbReference type="AlphaFoldDB" id="K1R357"/>
<dbReference type="CDD" id="cd00038">
    <property type="entry name" value="CAP_ED"/>
    <property type="match status" value="1"/>
</dbReference>
<reference evidence="3" key="1">
    <citation type="journal article" date="2012" name="Nature">
        <title>The oyster genome reveals stress adaptation and complexity of shell formation.</title>
        <authorList>
            <person name="Zhang G."/>
            <person name="Fang X."/>
            <person name="Guo X."/>
            <person name="Li L."/>
            <person name="Luo R."/>
            <person name="Xu F."/>
            <person name="Yang P."/>
            <person name="Zhang L."/>
            <person name="Wang X."/>
            <person name="Qi H."/>
            <person name="Xiong Z."/>
            <person name="Que H."/>
            <person name="Xie Y."/>
            <person name="Holland P.W."/>
            <person name="Paps J."/>
            <person name="Zhu Y."/>
            <person name="Wu F."/>
            <person name="Chen Y."/>
            <person name="Wang J."/>
            <person name="Peng C."/>
            <person name="Meng J."/>
            <person name="Yang L."/>
            <person name="Liu J."/>
            <person name="Wen B."/>
            <person name="Zhang N."/>
            <person name="Huang Z."/>
            <person name="Zhu Q."/>
            <person name="Feng Y."/>
            <person name="Mount A."/>
            <person name="Hedgecock D."/>
            <person name="Xu Z."/>
            <person name="Liu Y."/>
            <person name="Domazet-Loso T."/>
            <person name="Du Y."/>
            <person name="Sun X."/>
            <person name="Zhang S."/>
            <person name="Liu B."/>
            <person name="Cheng P."/>
            <person name="Jiang X."/>
            <person name="Li J."/>
            <person name="Fan D."/>
            <person name="Wang W."/>
            <person name="Fu W."/>
            <person name="Wang T."/>
            <person name="Wang B."/>
            <person name="Zhang J."/>
            <person name="Peng Z."/>
            <person name="Li Y."/>
            <person name="Li N."/>
            <person name="Wang J."/>
            <person name="Chen M."/>
            <person name="He Y."/>
            <person name="Tan F."/>
            <person name="Song X."/>
            <person name="Zheng Q."/>
            <person name="Huang R."/>
            <person name="Yang H."/>
            <person name="Du X."/>
            <person name="Chen L."/>
            <person name="Yang M."/>
            <person name="Gaffney P.M."/>
            <person name="Wang S."/>
            <person name="Luo L."/>
            <person name="She Z."/>
            <person name="Ming Y."/>
            <person name="Huang W."/>
            <person name="Zhang S."/>
            <person name="Huang B."/>
            <person name="Zhang Y."/>
            <person name="Qu T."/>
            <person name="Ni P."/>
            <person name="Miao G."/>
            <person name="Wang J."/>
            <person name="Wang Q."/>
            <person name="Steinberg C.E."/>
            <person name="Wang H."/>
            <person name="Li N."/>
            <person name="Qian L."/>
            <person name="Zhang G."/>
            <person name="Li Y."/>
            <person name="Yang H."/>
            <person name="Liu X."/>
            <person name="Wang J."/>
            <person name="Yin Y."/>
            <person name="Wang J."/>
        </authorList>
    </citation>
    <scope>NUCLEOTIDE SEQUENCE [LARGE SCALE GENOMIC DNA]</scope>
    <source>
        <strain evidence="3">05x7-T-G4-1.051#20</strain>
    </source>
</reference>
<dbReference type="Proteomes" id="UP000005408">
    <property type="component" value="Unassembled WGS sequence"/>
</dbReference>
<feature type="compositionally biased region" description="Polar residues" evidence="1">
    <location>
        <begin position="94"/>
        <end position="108"/>
    </location>
</feature>
<dbReference type="InterPro" id="IPR014710">
    <property type="entry name" value="RmlC-like_jellyroll"/>
</dbReference>
<feature type="region of interest" description="Disordered" evidence="1">
    <location>
        <begin position="76"/>
        <end position="113"/>
    </location>
</feature>
<evidence type="ECO:0000259" key="2">
    <source>
        <dbReference type="PROSITE" id="PS50042"/>
    </source>
</evidence>
<dbReference type="EMBL" id="JH818873">
    <property type="protein sequence ID" value="EKC40168.1"/>
    <property type="molecule type" value="Genomic_DNA"/>
</dbReference>
<keyword evidence="5" id="KW-1185">Reference proteome</keyword>
<dbReference type="PANTHER" id="PTHR23011">
    <property type="entry name" value="CYCLIC NUCLEOTIDE-BINDING DOMAIN CONTAINING PROTEIN"/>
    <property type="match status" value="1"/>
</dbReference>
<dbReference type="OMA" id="HGGHILY"/>
<organism evidence="3">
    <name type="scientific">Magallana gigas</name>
    <name type="common">Pacific oyster</name>
    <name type="synonym">Crassostrea gigas</name>
    <dbReference type="NCBI Taxonomy" id="29159"/>
    <lineage>
        <taxon>Eukaryota</taxon>
        <taxon>Metazoa</taxon>
        <taxon>Spiralia</taxon>
        <taxon>Lophotrochozoa</taxon>
        <taxon>Mollusca</taxon>
        <taxon>Bivalvia</taxon>
        <taxon>Autobranchia</taxon>
        <taxon>Pteriomorphia</taxon>
        <taxon>Ostreida</taxon>
        <taxon>Ostreoidea</taxon>
        <taxon>Ostreidae</taxon>
        <taxon>Magallana</taxon>
    </lineage>
</organism>
<reference evidence="4" key="2">
    <citation type="submission" date="2022-08" db="UniProtKB">
        <authorList>
            <consortium name="EnsemblMetazoa"/>
        </authorList>
    </citation>
    <scope>IDENTIFICATION</scope>
    <source>
        <strain evidence="4">05x7-T-G4-1.051#20</strain>
    </source>
</reference>
<dbReference type="Gene3D" id="2.60.120.10">
    <property type="entry name" value="Jelly Rolls"/>
    <property type="match status" value="2"/>
</dbReference>
<dbReference type="InterPro" id="IPR018490">
    <property type="entry name" value="cNMP-bd_dom_sf"/>
</dbReference>
<evidence type="ECO:0000313" key="4">
    <source>
        <dbReference type="EnsemblMetazoa" id="G22010.1:cds"/>
    </source>
</evidence>
<feature type="compositionally biased region" description="Polar residues" evidence="1">
    <location>
        <begin position="235"/>
        <end position="248"/>
    </location>
</feature>
<sequence length="506" mass="58134">MSLVRTDYSLQKHEWGDSRRQRLKLPKIGDIPQPTIDYEKLRMLCSIEGLKGRDHTESSEEAHQEFMRNYQEIFAKPPKKSGYPNHSEKRNEIKSSTASVTNRATGKTSEVLKPTSKEYPIDTVTHDIRDYMPLLHKQRKSEDPAHVRLDNLRTLRKLLRKLPFERSLPDIEKIFSILQTFDFFKDKIPPKVLRELCVVGVLEQWKEPGFTVFGKVGLHMVLRGAVKPITDPHLNESNEVPDSRSSTPLLPEDNEKELVAGDCFGTLVKVSREQGSKIFSVVTVQPNCEFLKISSTDYMRVIEQIKQREHTEKVNLLLSCGQYQMWPKQPVLKVAELIEWMSAPPNSLLVSEKYKAPYIGFIKSGVCHVLKQVEVMHTHPNGQREKKTKQVVVGKLKESQSFSELSVLLDEPIDCTILTDKNVELGIIRKERITELDDDTKKLFQQSAEPTFGNLKKSDIQEEYINQKLKSEWSQFKRGVVMDVINSRGIRPGYGKWSMSSGKDKM</sequence>
<feature type="region of interest" description="Disordered" evidence="1">
    <location>
        <begin position="232"/>
        <end position="251"/>
    </location>
</feature>
<dbReference type="PANTHER" id="PTHR23011:SF32">
    <property type="entry name" value="CYCLIC NUCLEOTIDE-BINDING DOMAIN-CONTAINING PROTEIN 1"/>
    <property type="match status" value="1"/>
</dbReference>
<proteinExistence type="predicted"/>
<dbReference type="InterPro" id="IPR000595">
    <property type="entry name" value="cNMP-bd_dom"/>
</dbReference>
<dbReference type="HOGENOM" id="CLU_039975_1_1_1"/>
<evidence type="ECO:0000313" key="5">
    <source>
        <dbReference type="Proteomes" id="UP000005408"/>
    </source>
</evidence>
<dbReference type="EnsemblMetazoa" id="G22010.1">
    <property type="protein sequence ID" value="G22010.1:cds"/>
    <property type="gene ID" value="G22010"/>
</dbReference>
<feature type="domain" description="Cyclic nucleotide-binding" evidence="2">
    <location>
        <begin position="322"/>
        <end position="436"/>
    </location>
</feature>
<evidence type="ECO:0000313" key="3">
    <source>
        <dbReference type="EMBL" id="EKC40168.1"/>
    </source>
</evidence>
<name>K1R357_MAGGI</name>
<dbReference type="SUPFAM" id="SSF51206">
    <property type="entry name" value="cAMP-binding domain-like"/>
    <property type="match status" value="2"/>
</dbReference>
<protein>
    <submittedName>
        <fullName evidence="3 4">Cyclic nucleotide-binding domain-containing protein</fullName>
    </submittedName>
</protein>